<protein>
    <submittedName>
        <fullName evidence="3">Flagellin modification protein A</fullName>
    </submittedName>
</protein>
<keyword evidence="4" id="KW-1185">Reference proteome</keyword>
<gene>
    <name evidence="3" type="ORF">GCM10007071_24930</name>
</gene>
<dbReference type="Pfam" id="PF13561">
    <property type="entry name" value="adh_short_C2"/>
    <property type="match status" value="1"/>
</dbReference>
<name>A0ABQ3B3B5_9GAMM</name>
<dbReference type="InterPro" id="IPR036291">
    <property type="entry name" value="NAD(P)-bd_dom_sf"/>
</dbReference>
<dbReference type="EMBL" id="BMXV01000005">
    <property type="protein sequence ID" value="GGY76455.1"/>
    <property type="molecule type" value="Genomic_DNA"/>
</dbReference>
<keyword evidence="2" id="KW-0560">Oxidoreductase</keyword>
<comment type="caution">
    <text evidence="3">The sequence shown here is derived from an EMBL/GenBank/DDBJ whole genome shotgun (WGS) entry which is preliminary data.</text>
</comment>
<accession>A0ABQ3B3B5</accession>
<dbReference type="PANTHER" id="PTHR42760:SF133">
    <property type="entry name" value="3-OXOACYL-[ACYL-CARRIER-PROTEIN] REDUCTASE"/>
    <property type="match status" value="1"/>
</dbReference>
<dbReference type="NCBIfam" id="NF006619">
    <property type="entry name" value="PRK09186.1"/>
    <property type="match status" value="1"/>
</dbReference>
<keyword evidence="3" id="KW-0282">Flagellum</keyword>
<dbReference type="Proteomes" id="UP000601597">
    <property type="component" value="Unassembled WGS sequence"/>
</dbReference>
<organism evidence="3 4">
    <name type="scientific">Marinobacter zhanjiangensis</name>
    <dbReference type="NCBI Taxonomy" id="578215"/>
    <lineage>
        <taxon>Bacteria</taxon>
        <taxon>Pseudomonadati</taxon>
        <taxon>Pseudomonadota</taxon>
        <taxon>Gammaproteobacteria</taxon>
        <taxon>Pseudomonadales</taxon>
        <taxon>Marinobacteraceae</taxon>
        <taxon>Marinobacter</taxon>
    </lineage>
</organism>
<dbReference type="InterPro" id="IPR002347">
    <property type="entry name" value="SDR_fam"/>
</dbReference>
<sequence>MTLEGKVVLVAGAGGLLGRAIVKSVCEEGGKVIAADIDEETLSSWIKEAGFTGDQVIGSTLDITEADSINAAFDLGREKWGQVNAAVNTSYPRNKNYGKKFFDVAYADFCENVSLHLGGYFLFMQQCAKEAMTQGIPFSLVNLSSIYGVIAPKFSVYEDTEMTMPVEYAAIKSGLLHLNRYLTAEMKGTGFRVNSVSPGGILAGQPESFLEKYKSHCSSKGMLDVDDVVGSVNFLLSDKSKYVSGQNLIVDDAFSV</sequence>
<keyword evidence="3" id="KW-0966">Cell projection</keyword>
<evidence type="ECO:0000256" key="2">
    <source>
        <dbReference type="ARBA" id="ARBA00023002"/>
    </source>
</evidence>
<dbReference type="Gene3D" id="3.40.50.720">
    <property type="entry name" value="NAD(P)-binding Rossmann-like Domain"/>
    <property type="match status" value="1"/>
</dbReference>
<reference evidence="4" key="1">
    <citation type="journal article" date="2019" name="Int. J. Syst. Evol. Microbiol.">
        <title>The Global Catalogue of Microorganisms (GCM) 10K type strain sequencing project: providing services to taxonomists for standard genome sequencing and annotation.</title>
        <authorList>
            <consortium name="The Broad Institute Genomics Platform"/>
            <consortium name="The Broad Institute Genome Sequencing Center for Infectious Disease"/>
            <person name="Wu L."/>
            <person name="Ma J."/>
        </authorList>
    </citation>
    <scope>NUCLEOTIDE SEQUENCE [LARGE SCALE GENOMIC DNA]</scope>
    <source>
        <strain evidence="4">KCTC 22280</strain>
    </source>
</reference>
<dbReference type="RefSeq" id="WP_227712477.1">
    <property type="nucleotide sequence ID" value="NZ_BMXV01000005.1"/>
</dbReference>
<evidence type="ECO:0000313" key="3">
    <source>
        <dbReference type="EMBL" id="GGY76455.1"/>
    </source>
</evidence>
<dbReference type="SUPFAM" id="SSF51735">
    <property type="entry name" value="NAD(P)-binding Rossmann-fold domains"/>
    <property type="match status" value="1"/>
</dbReference>
<keyword evidence="3" id="KW-0969">Cilium</keyword>
<dbReference type="PANTHER" id="PTHR42760">
    <property type="entry name" value="SHORT-CHAIN DEHYDROGENASES/REDUCTASES FAMILY MEMBER"/>
    <property type="match status" value="1"/>
</dbReference>
<comment type="similarity">
    <text evidence="1">Belongs to the short-chain dehydrogenases/reductases (SDR) family.</text>
</comment>
<evidence type="ECO:0000256" key="1">
    <source>
        <dbReference type="ARBA" id="ARBA00006484"/>
    </source>
</evidence>
<proteinExistence type="inferred from homology"/>
<dbReference type="PRINTS" id="PR00081">
    <property type="entry name" value="GDHRDH"/>
</dbReference>
<evidence type="ECO:0000313" key="4">
    <source>
        <dbReference type="Proteomes" id="UP000601597"/>
    </source>
</evidence>